<keyword evidence="2" id="KW-0238">DNA-binding</keyword>
<gene>
    <name evidence="5" type="ORF">BIY22_04635</name>
</gene>
<dbReference type="InterPro" id="IPR036390">
    <property type="entry name" value="WH_DNA-bd_sf"/>
</dbReference>
<evidence type="ECO:0000313" key="5">
    <source>
        <dbReference type="EMBL" id="OLQ90288.1"/>
    </source>
</evidence>
<dbReference type="SUPFAM" id="SSF46785">
    <property type="entry name" value="Winged helix' DNA-binding domain"/>
    <property type="match status" value="1"/>
</dbReference>
<comment type="caution">
    <text evidence="5">The sequence shown here is derived from an EMBL/GenBank/DDBJ whole genome shotgun (WGS) entry which is preliminary data.</text>
</comment>
<dbReference type="RefSeq" id="WP_075707743.1">
    <property type="nucleotide sequence ID" value="NZ_MJMJ01000012.1"/>
</dbReference>
<dbReference type="InterPro" id="IPR036388">
    <property type="entry name" value="WH-like_DNA-bd_sf"/>
</dbReference>
<dbReference type="EMBL" id="MJMJ01000012">
    <property type="protein sequence ID" value="OLQ90288.1"/>
    <property type="molecule type" value="Genomic_DNA"/>
</dbReference>
<dbReference type="STRING" id="1381081.BIY22_04635"/>
<evidence type="ECO:0000259" key="4">
    <source>
        <dbReference type="PROSITE" id="PS50956"/>
    </source>
</evidence>
<dbReference type="OrthoDB" id="166264at2"/>
<accession>A0A1Q9HIX2</accession>
<dbReference type="GO" id="GO:0005829">
    <property type="term" value="C:cytosol"/>
    <property type="evidence" value="ECO:0007669"/>
    <property type="project" value="TreeGrafter"/>
</dbReference>
<evidence type="ECO:0000313" key="6">
    <source>
        <dbReference type="Proteomes" id="UP000186313"/>
    </source>
</evidence>
<dbReference type="SUPFAM" id="SSF54909">
    <property type="entry name" value="Dimeric alpha+beta barrel"/>
    <property type="match status" value="1"/>
</dbReference>
<dbReference type="InterPro" id="IPR000485">
    <property type="entry name" value="AsnC-type_HTH_dom"/>
</dbReference>
<dbReference type="SMART" id="SM00344">
    <property type="entry name" value="HTH_ASNC"/>
    <property type="match status" value="1"/>
</dbReference>
<dbReference type="GO" id="GO:0043565">
    <property type="term" value="F:sequence-specific DNA binding"/>
    <property type="evidence" value="ECO:0007669"/>
    <property type="project" value="InterPro"/>
</dbReference>
<reference evidence="5 6" key="1">
    <citation type="submission" date="2016-09" db="EMBL/GenBank/DDBJ databases">
        <title>Genomic Taxonomy of the Vibrionaceae.</title>
        <authorList>
            <person name="Gonzalez-Castillo A."/>
            <person name="Gomez-Gil B."/>
            <person name="Enciso-Ibarra K."/>
        </authorList>
    </citation>
    <scope>NUCLEOTIDE SEQUENCE [LARGE SCALE GENOMIC DNA]</scope>
    <source>
        <strain evidence="5 6">CAIM 703</strain>
    </source>
</reference>
<evidence type="ECO:0000256" key="2">
    <source>
        <dbReference type="ARBA" id="ARBA00023125"/>
    </source>
</evidence>
<dbReference type="Gene3D" id="1.10.10.10">
    <property type="entry name" value="Winged helix-like DNA-binding domain superfamily/Winged helix DNA-binding domain"/>
    <property type="match status" value="1"/>
</dbReference>
<dbReference type="Pfam" id="PF13412">
    <property type="entry name" value="HTH_24"/>
    <property type="match status" value="1"/>
</dbReference>
<keyword evidence="3" id="KW-0804">Transcription</keyword>
<dbReference type="InterPro" id="IPR019888">
    <property type="entry name" value="Tscrpt_reg_AsnC-like"/>
</dbReference>
<dbReference type="PROSITE" id="PS50956">
    <property type="entry name" value="HTH_ASNC_2"/>
    <property type="match status" value="1"/>
</dbReference>
<dbReference type="AlphaFoldDB" id="A0A1Q9HIX2"/>
<dbReference type="CDD" id="cd00090">
    <property type="entry name" value="HTH_ARSR"/>
    <property type="match status" value="1"/>
</dbReference>
<dbReference type="GO" id="GO:0006355">
    <property type="term" value="P:regulation of DNA-templated transcription"/>
    <property type="evidence" value="ECO:0007669"/>
    <property type="project" value="UniProtKB-ARBA"/>
</dbReference>
<evidence type="ECO:0000256" key="3">
    <source>
        <dbReference type="ARBA" id="ARBA00023163"/>
    </source>
</evidence>
<feature type="domain" description="HTH asnC-type" evidence="4">
    <location>
        <begin position="3"/>
        <end position="64"/>
    </location>
</feature>
<dbReference type="InterPro" id="IPR011991">
    <property type="entry name" value="ArsR-like_HTH"/>
</dbReference>
<dbReference type="PROSITE" id="PS00519">
    <property type="entry name" value="HTH_ASNC_1"/>
    <property type="match status" value="1"/>
</dbReference>
<organism evidence="5 6">
    <name type="scientific">Vibrio panuliri</name>
    <dbReference type="NCBI Taxonomy" id="1381081"/>
    <lineage>
        <taxon>Bacteria</taxon>
        <taxon>Pseudomonadati</taxon>
        <taxon>Pseudomonadota</taxon>
        <taxon>Gammaproteobacteria</taxon>
        <taxon>Vibrionales</taxon>
        <taxon>Vibrionaceae</taxon>
        <taxon>Vibrio</taxon>
    </lineage>
</organism>
<dbReference type="PANTHER" id="PTHR30154">
    <property type="entry name" value="LEUCINE-RESPONSIVE REGULATORY PROTEIN"/>
    <property type="match status" value="1"/>
</dbReference>
<proteinExistence type="predicted"/>
<dbReference type="GO" id="GO:0043200">
    <property type="term" value="P:response to amino acid"/>
    <property type="evidence" value="ECO:0007669"/>
    <property type="project" value="TreeGrafter"/>
</dbReference>
<dbReference type="InterPro" id="IPR019887">
    <property type="entry name" value="Tscrpt_reg_AsnC/Lrp_C"/>
</dbReference>
<dbReference type="InterPro" id="IPR011008">
    <property type="entry name" value="Dimeric_a/b-barrel"/>
</dbReference>
<name>A0A1Q9HIX2_9VIBR</name>
<dbReference type="Gene3D" id="3.30.70.920">
    <property type="match status" value="1"/>
</dbReference>
<keyword evidence="1" id="KW-0805">Transcription regulation</keyword>
<evidence type="ECO:0000256" key="1">
    <source>
        <dbReference type="ARBA" id="ARBA00023015"/>
    </source>
</evidence>
<protein>
    <submittedName>
        <fullName evidence="5">AsnC family transcriptional regulator</fullName>
    </submittedName>
</protein>
<sequence length="162" mass="18671">MKLDRYDIKILQILQHSGRITKSQLAEQINLSVSPCWERVKKLEQAGIIEGYGAKINLASSDNPTLVMVELALKQHSADAFRRFEQLVSNTPLVTECYATGGGVDYLIKFQCKDIDQYQRCIDQWLDSDVGIERYYTYIVTKTVKRQQTDPLSQWQDKTFCL</sequence>
<dbReference type="PRINTS" id="PR00033">
    <property type="entry name" value="HTHASNC"/>
</dbReference>
<dbReference type="Pfam" id="PF01037">
    <property type="entry name" value="AsnC_trans_reg"/>
    <property type="match status" value="1"/>
</dbReference>
<dbReference type="Proteomes" id="UP000186313">
    <property type="component" value="Unassembled WGS sequence"/>
</dbReference>
<dbReference type="InterPro" id="IPR019885">
    <property type="entry name" value="Tscrpt_reg_HTH_AsnC-type_CS"/>
</dbReference>
<dbReference type="PANTHER" id="PTHR30154:SF34">
    <property type="entry name" value="TRANSCRIPTIONAL REGULATOR AZLB"/>
    <property type="match status" value="1"/>
</dbReference>